<dbReference type="RefSeq" id="WP_344614962.1">
    <property type="nucleotide sequence ID" value="NZ_BAAARV010000040.1"/>
</dbReference>
<feature type="transmembrane region" description="Helical" evidence="1">
    <location>
        <begin position="334"/>
        <end position="352"/>
    </location>
</feature>
<keyword evidence="1" id="KW-0472">Membrane</keyword>
<feature type="transmembrane region" description="Helical" evidence="1">
    <location>
        <begin position="132"/>
        <end position="152"/>
    </location>
</feature>
<feature type="transmembrane region" description="Helical" evidence="1">
    <location>
        <begin position="97"/>
        <end position="120"/>
    </location>
</feature>
<feature type="transmembrane region" description="Helical" evidence="1">
    <location>
        <begin position="255"/>
        <end position="271"/>
    </location>
</feature>
<dbReference type="Proteomes" id="UP001501444">
    <property type="component" value="Unassembled WGS sequence"/>
</dbReference>
<evidence type="ECO:0000259" key="2">
    <source>
        <dbReference type="Pfam" id="PF01757"/>
    </source>
</evidence>
<gene>
    <name evidence="3" type="ORF">GCM10010170_050440</name>
</gene>
<evidence type="ECO:0000256" key="1">
    <source>
        <dbReference type="SAM" id="Phobius"/>
    </source>
</evidence>
<dbReference type="Pfam" id="PF01757">
    <property type="entry name" value="Acyl_transf_3"/>
    <property type="match status" value="1"/>
</dbReference>
<accession>A0ABN3GP92</accession>
<evidence type="ECO:0000313" key="3">
    <source>
        <dbReference type="EMBL" id="GAA2357240.1"/>
    </source>
</evidence>
<sequence length="375" mass="39692">MTAGLAARVERRTPAGRDRTVDALRAVSTAGVVAGHWLVSAVVSDPSDPSRLHGESPLSSAPYLAPASWLLQTLGPFFFAAGYAAMRSRGRTRARRLLRPVLAFAAVWVSAFAVLAAVGAPQSTRHVVGSLVTHPLWFLLAYLALSALTPVLRPLVARAGPWAAAPPLALVALTDALRGSDVPAWWVLVMVPVGWSVPYLLGMALAQGRLPRGAGLPLLAAGVTGGAALVLWFGYPASAVGVPGDRFSNLDPPSLFAMALASAQLGLYLLVRPWLAGVLRRPAAWAPVALLNLAAMTVFLWHQTALLLVTFAALPAGRPRGLLDPPDGTWPLARLLWLPAFAAALAALTAVFHRFEAIRREPLPGGRDDPQRVRQ</sequence>
<dbReference type="EMBL" id="BAAARV010000040">
    <property type="protein sequence ID" value="GAA2357240.1"/>
    <property type="molecule type" value="Genomic_DNA"/>
</dbReference>
<keyword evidence="4" id="KW-1185">Reference proteome</keyword>
<name>A0ABN3GP92_9ACTN</name>
<feature type="domain" description="Acyltransferase 3" evidence="2">
    <location>
        <begin position="21"/>
        <end position="346"/>
    </location>
</feature>
<feature type="transmembrane region" description="Helical" evidence="1">
    <location>
        <begin position="21"/>
        <end position="43"/>
    </location>
</feature>
<proteinExistence type="predicted"/>
<keyword evidence="3" id="KW-0012">Acyltransferase</keyword>
<feature type="transmembrane region" description="Helical" evidence="1">
    <location>
        <begin position="283"/>
        <end position="314"/>
    </location>
</feature>
<keyword evidence="1" id="KW-0812">Transmembrane</keyword>
<evidence type="ECO:0000313" key="4">
    <source>
        <dbReference type="Proteomes" id="UP001501444"/>
    </source>
</evidence>
<dbReference type="InterPro" id="IPR002656">
    <property type="entry name" value="Acyl_transf_3_dom"/>
</dbReference>
<comment type="caution">
    <text evidence="3">The sequence shown here is derived from an EMBL/GenBank/DDBJ whole genome shotgun (WGS) entry which is preliminary data.</text>
</comment>
<organism evidence="3 4">
    <name type="scientific">Dactylosporangium salmoneum</name>
    <dbReference type="NCBI Taxonomy" id="53361"/>
    <lineage>
        <taxon>Bacteria</taxon>
        <taxon>Bacillati</taxon>
        <taxon>Actinomycetota</taxon>
        <taxon>Actinomycetes</taxon>
        <taxon>Micromonosporales</taxon>
        <taxon>Micromonosporaceae</taxon>
        <taxon>Dactylosporangium</taxon>
    </lineage>
</organism>
<feature type="transmembrane region" description="Helical" evidence="1">
    <location>
        <begin position="63"/>
        <end position="85"/>
    </location>
</feature>
<keyword evidence="1" id="KW-1133">Transmembrane helix</keyword>
<feature type="transmembrane region" description="Helical" evidence="1">
    <location>
        <begin position="183"/>
        <end position="202"/>
    </location>
</feature>
<keyword evidence="3" id="KW-0808">Transferase</keyword>
<dbReference type="GO" id="GO:0016746">
    <property type="term" value="F:acyltransferase activity"/>
    <property type="evidence" value="ECO:0007669"/>
    <property type="project" value="UniProtKB-KW"/>
</dbReference>
<reference evidence="3 4" key="1">
    <citation type="journal article" date="2019" name="Int. J. Syst. Evol. Microbiol.">
        <title>The Global Catalogue of Microorganisms (GCM) 10K type strain sequencing project: providing services to taxonomists for standard genome sequencing and annotation.</title>
        <authorList>
            <consortium name="The Broad Institute Genomics Platform"/>
            <consortium name="The Broad Institute Genome Sequencing Center for Infectious Disease"/>
            <person name="Wu L."/>
            <person name="Ma J."/>
        </authorList>
    </citation>
    <scope>NUCLEOTIDE SEQUENCE [LARGE SCALE GENOMIC DNA]</scope>
    <source>
        <strain evidence="3 4">JCM 3272</strain>
    </source>
</reference>
<feature type="transmembrane region" description="Helical" evidence="1">
    <location>
        <begin position="159"/>
        <end position="177"/>
    </location>
</feature>
<feature type="transmembrane region" description="Helical" evidence="1">
    <location>
        <begin position="214"/>
        <end position="235"/>
    </location>
</feature>
<protein>
    <submittedName>
        <fullName evidence="3">Acyltransferase</fullName>
    </submittedName>
</protein>